<gene>
    <name evidence="1" type="ORF">MM415A01353_0005</name>
    <name evidence="2" type="ORF">MM415B02909_0017</name>
</gene>
<dbReference type="EMBL" id="MT142269">
    <property type="protein sequence ID" value="QJA77195.1"/>
    <property type="molecule type" value="Genomic_DNA"/>
</dbReference>
<name>A0A6M3L276_9ZZZZ</name>
<sequence length="76" mass="8684">MLIKEGNEHPEEHKRAKVIPEKIIESCNECYFNGEDGCGMVDDLSPPDDFTLHPDCPLEDAEEWKDKPELITAKIE</sequence>
<dbReference type="AlphaFoldDB" id="A0A6M3L276"/>
<reference evidence="2" key="1">
    <citation type="submission" date="2020-03" db="EMBL/GenBank/DDBJ databases">
        <title>The deep terrestrial virosphere.</title>
        <authorList>
            <person name="Holmfeldt K."/>
            <person name="Nilsson E."/>
            <person name="Simone D."/>
            <person name="Lopez-Fernandez M."/>
            <person name="Wu X."/>
            <person name="de Brujin I."/>
            <person name="Lundin D."/>
            <person name="Andersson A."/>
            <person name="Bertilsson S."/>
            <person name="Dopson M."/>
        </authorList>
    </citation>
    <scope>NUCLEOTIDE SEQUENCE</scope>
    <source>
        <strain evidence="1">MM415A01353</strain>
        <strain evidence="2">MM415B02909</strain>
    </source>
</reference>
<protein>
    <submittedName>
        <fullName evidence="2">Uncharacterized protein</fullName>
    </submittedName>
</protein>
<proteinExistence type="predicted"/>
<evidence type="ECO:0000313" key="2">
    <source>
        <dbReference type="EMBL" id="QJA87694.1"/>
    </source>
</evidence>
<dbReference type="EMBL" id="MT142726">
    <property type="protein sequence ID" value="QJA87694.1"/>
    <property type="molecule type" value="Genomic_DNA"/>
</dbReference>
<accession>A0A6M3L276</accession>
<organism evidence="2">
    <name type="scientific">viral metagenome</name>
    <dbReference type="NCBI Taxonomy" id="1070528"/>
    <lineage>
        <taxon>unclassified sequences</taxon>
        <taxon>metagenomes</taxon>
        <taxon>organismal metagenomes</taxon>
    </lineage>
</organism>
<evidence type="ECO:0000313" key="1">
    <source>
        <dbReference type="EMBL" id="QJA77195.1"/>
    </source>
</evidence>